<dbReference type="SUPFAM" id="SSF57987">
    <property type="entry name" value="Inovirus (filamentous phage) major coat protein"/>
    <property type="match status" value="1"/>
</dbReference>
<evidence type="ECO:0000313" key="3">
    <source>
        <dbReference type="EMBL" id="AIC11438.1"/>
    </source>
</evidence>
<keyword evidence="2" id="KW-0732">Signal</keyword>
<dbReference type="PATRIC" id="fig|155920.8.peg.2156"/>
<protein>
    <recommendedName>
        <fullName evidence="5">Phage-related protein</fullName>
    </recommendedName>
</protein>
<dbReference type="KEGG" id="xfs:D934_09250"/>
<evidence type="ECO:0000313" key="4">
    <source>
        <dbReference type="Proteomes" id="UP000027215"/>
    </source>
</evidence>
<accession>A0A060H7B6</accession>
<evidence type="ECO:0008006" key="5">
    <source>
        <dbReference type="Google" id="ProtNLM"/>
    </source>
</evidence>
<dbReference type="HOGENOM" id="CLU_2637271_0_0_6"/>
<evidence type="ECO:0000256" key="2">
    <source>
        <dbReference type="SAM" id="SignalP"/>
    </source>
</evidence>
<proteinExistence type="predicted"/>
<keyword evidence="1" id="KW-0812">Transmembrane</keyword>
<dbReference type="AlphaFoldDB" id="A0A060H7B6"/>
<feature type="signal peptide" evidence="2">
    <location>
        <begin position="1"/>
        <end position="29"/>
    </location>
</feature>
<keyword evidence="1" id="KW-1133">Transmembrane helix</keyword>
<feature type="transmembrane region" description="Helical" evidence="1">
    <location>
        <begin position="53"/>
        <end position="73"/>
    </location>
</feature>
<organism evidence="3 4">
    <name type="scientific">Xylella fastidiosa subsp. sandyi Ann-1</name>
    <dbReference type="NCBI Taxonomy" id="155920"/>
    <lineage>
        <taxon>Bacteria</taxon>
        <taxon>Pseudomonadati</taxon>
        <taxon>Pseudomonadota</taxon>
        <taxon>Gammaproteobacteria</taxon>
        <taxon>Lysobacterales</taxon>
        <taxon>Lysobacteraceae</taxon>
        <taxon>Xylella</taxon>
    </lineage>
</organism>
<evidence type="ECO:0000256" key="1">
    <source>
        <dbReference type="SAM" id="Phobius"/>
    </source>
</evidence>
<reference evidence="3 4" key="1">
    <citation type="submission" date="2013-08" db="EMBL/GenBank/DDBJ databases">
        <authorList>
            <person name="Stouthamer R."/>
            <person name="Nunney L."/>
        </authorList>
    </citation>
    <scope>NUCLEOTIDE SEQUENCE [LARGE SCALE GENOMIC DNA]</scope>
    <source>
        <strain evidence="4">ann-1</strain>
    </source>
</reference>
<gene>
    <name evidence="3" type="ORF">D934_09250</name>
</gene>
<dbReference type="Proteomes" id="UP000027215">
    <property type="component" value="Chromosome"/>
</dbReference>
<name>A0A060H7B6_XYLFS</name>
<feature type="chain" id="PRO_5001583030" description="Phage-related protein" evidence="2">
    <location>
        <begin position="30"/>
        <end position="77"/>
    </location>
</feature>
<dbReference type="RefSeq" id="WP_024749195.1">
    <property type="nucleotide sequence ID" value="NZ_CP006696.1"/>
</dbReference>
<sequence length="77" mass="7775">MLKRVLSVARPSVIWGGLVSLSFSPAVFAADAAGSGIDVGEVVAAIKAAAGPIGTIGIAVLGVTVALHVYKWVRKAF</sequence>
<keyword evidence="1" id="KW-0472">Membrane</keyword>
<dbReference type="Pfam" id="PF05356">
    <property type="entry name" value="Phage_Coat_B"/>
    <property type="match status" value="1"/>
</dbReference>
<dbReference type="InterPro" id="IPR008020">
    <property type="entry name" value="G8P"/>
</dbReference>
<dbReference type="EMBL" id="CP006696">
    <property type="protein sequence ID" value="AIC11438.1"/>
    <property type="molecule type" value="Genomic_DNA"/>
</dbReference>